<protein>
    <recommendedName>
        <fullName evidence="12">Serine protease</fullName>
    </recommendedName>
</protein>
<dbReference type="Gene3D" id="3.20.190.20">
    <property type="match status" value="1"/>
</dbReference>
<comment type="caution">
    <text evidence="10">The sequence shown here is derived from an EMBL/GenBank/DDBJ whole genome shotgun (WGS) entry which is preliminary data.</text>
</comment>
<dbReference type="InterPro" id="IPR009003">
    <property type="entry name" value="Peptidase_S1_PA"/>
</dbReference>
<keyword evidence="6" id="KW-0539">Nucleus</keyword>
<feature type="domain" description="HTH myb-type" evidence="9">
    <location>
        <begin position="608"/>
        <end position="663"/>
    </location>
</feature>
<sequence length="972" mass="105157">LKDSILKRFNNTSTDSIFISKANTYVSSSSSTTQINKNNETPLRNGECYTTTLAAHVLRNSKSNRQRQRGSGIVRHQQQQKKTTTTINKEDKDRDSIELALDSVVKIFTVSSSPNYILPWQNKSQRESMGSGFVIHGRKIITNAHVVADHTFVLVRKHGSPTKYRAEVQAVGHECDLALLPVESQDFWEGMNFLELGDIPFLQQAVAVVGYPQGGDNISVTKGVVSRVEPTQYVHGATQLMAIQIDAAINPGNSGGPAIMANKVAGVAFQNLSGAENIGYIIPVPVIKHFLDGVEESGKYVGFCSLGLVCQPTENVQLRNHFKMLPEMTGVLVSKINPLADAYKILKKDDIILAFDGVPIANDGTVPFRNRERITFDYLVSMKKPNETAVVKVLRDGKECEFSITLRPLQPLVPVHQFDILPSYYIFAGLVFVPLTQPYLHEYGEDWYNTSPRRLCERALRELPKKAGEQLVVLSQVLMDDINAGYERLAELQDDDSDLESEVEAFPPVSCESSTEAAACVKVLIASGLPSDTSLPTSSIVEAPLTINIPSGSSSRVSPSENSEATCSMQGMNITVPVSVQKQPLPSAAAPHEVLDANGSANGSIPLRRKRKPWSEDEDLELIAAVQKCGEGNWANILRGDFKGNRTATQLSQRWAIIRKRRGKLNVGTNPSGSQLSEERRAAHHAISLALMPVKSLTAARPAGTSTTSNSVLPTTTAEAVKIGSSSLQAKDSALRETAVAAGARIASPSDVASFIKATQAKNAVHIKPTGVSSTKLPMPRGVSTQIETQTNVRYVGTGLEAASSSSHPAVTVIPIASHSGSVKAVSPTIQHSPSTFATSLKMSSEQTNIVSSTLPPEVLPKQEVKTAEEIKACASGNAPKEQVQEDKTDDSAEGAVVDDQAETRQNANENEMMSSPVRGENQSAPEVNYENHSANEKQANLPSMIEDECGEKQEVLIKIEAGNEIEGEKVK</sequence>
<feature type="region of interest" description="Disordered" evidence="7">
    <location>
        <begin position="873"/>
        <end position="942"/>
    </location>
</feature>
<evidence type="ECO:0000256" key="4">
    <source>
        <dbReference type="ARBA" id="ARBA00022801"/>
    </source>
</evidence>
<feature type="compositionally biased region" description="Polar residues" evidence="7">
    <location>
        <begin position="921"/>
        <end position="942"/>
    </location>
</feature>
<dbReference type="Pfam" id="PF13365">
    <property type="entry name" value="Trypsin_2"/>
    <property type="match status" value="1"/>
</dbReference>
<evidence type="ECO:0000256" key="3">
    <source>
        <dbReference type="ARBA" id="ARBA00022670"/>
    </source>
</evidence>
<dbReference type="AlphaFoldDB" id="A0A8J4QPP4"/>
<dbReference type="CDD" id="cd11660">
    <property type="entry name" value="SANT_TRF"/>
    <property type="match status" value="1"/>
</dbReference>
<dbReference type="PANTHER" id="PTHR45980">
    <property type="match status" value="1"/>
</dbReference>
<dbReference type="GO" id="GO:0005634">
    <property type="term" value="C:nucleus"/>
    <property type="evidence" value="ECO:0007669"/>
    <property type="project" value="UniProtKB-SubCell"/>
</dbReference>
<dbReference type="InterPro" id="IPR036034">
    <property type="entry name" value="PDZ_sf"/>
</dbReference>
<dbReference type="SMART" id="SM00717">
    <property type="entry name" value="SANT"/>
    <property type="match status" value="1"/>
</dbReference>
<dbReference type="PROSITE" id="PS51294">
    <property type="entry name" value="HTH_MYB"/>
    <property type="match status" value="1"/>
</dbReference>
<keyword evidence="5" id="KW-0720">Serine protease</keyword>
<evidence type="ECO:0000313" key="10">
    <source>
        <dbReference type="EMBL" id="KAF3948623.1"/>
    </source>
</evidence>
<feature type="non-terminal residue" evidence="10">
    <location>
        <position position="1"/>
    </location>
</feature>
<dbReference type="Gene3D" id="1.10.10.60">
    <property type="entry name" value="Homeodomain-like"/>
    <property type="match status" value="1"/>
</dbReference>
<keyword evidence="4" id="KW-0378">Hydrolase</keyword>
<dbReference type="Gene3D" id="2.40.10.10">
    <property type="entry name" value="Trypsin-like serine proteases"/>
    <property type="match status" value="2"/>
</dbReference>
<keyword evidence="11" id="KW-1185">Reference proteome</keyword>
<dbReference type="OrthoDB" id="4217619at2759"/>
<feature type="region of interest" description="Disordered" evidence="7">
    <location>
        <begin position="61"/>
        <end position="90"/>
    </location>
</feature>
<dbReference type="PANTHER" id="PTHR45980:SF9">
    <property type="entry name" value="PROTEASE DO-LIKE 10, MITOCHONDRIAL-RELATED"/>
    <property type="match status" value="1"/>
</dbReference>
<dbReference type="InterPro" id="IPR017930">
    <property type="entry name" value="Myb_dom"/>
</dbReference>
<dbReference type="Pfam" id="PF17815">
    <property type="entry name" value="PDZ_3"/>
    <property type="match status" value="1"/>
</dbReference>
<dbReference type="Gene3D" id="2.30.42.10">
    <property type="match status" value="1"/>
</dbReference>
<name>A0A8J4QPP4_9ROSI</name>
<dbReference type="SUPFAM" id="SSF50156">
    <property type="entry name" value="PDZ domain-like"/>
    <property type="match status" value="1"/>
</dbReference>
<dbReference type="PRINTS" id="PR00834">
    <property type="entry name" value="PROTEASES2C"/>
</dbReference>
<dbReference type="InterPro" id="IPR009057">
    <property type="entry name" value="Homeodomain-like_sf"/>
</dbReference>
<organism evidence="10 11">
    <name type="scientific">Castanea mollissima</name>
    <name type="common">Chinese chestnut</name>
    <dbReference type="NCBI Taxonomy" id="60419"/>
    <lineage>
        <taxon>Eukaryota</taxon>
        <taxon>Viridiplantae</taxon>
        <taxon>Streptophyta</taxon>
        <taxon>Embryophyta</taxon>
        <taxon>Tracheophyta</taxon>
        <taxon>Spermatophyta</taxon>
        <taxon>Magnoliopsida</taxon>
        <taxon>eudicotyledons</taxon>
        <taxon>Gunneridae</taxon>
        <taxon>Pentapetalae</taxon>
        <taxon>rosids</taxon>
        <taxon>fabids</taxon>
        <taxon>Fagales</taxon>
        <taxon>Fagaceae</taxon>
        <taxon>Castanea</taxon>
    </lineage>
</organism>
<comment type="subcellular location">
    <subcellularLocation>
        <location evidence="1">Nucleus</location>
    </subcellularLocation>
</comment>
<evidence type="ECO:0000256" key="5">
    <source>
        <dbReference type="ARBA" id="ARBA00022825"/>
    </source>
</evidence>
<comment type="similarity">
    <text evidence="2">Belongs to the peptidase S1C family.</text>
</comment>
<keyword evidence="3" id="KW-0645">Protease</keyword>
<dbReference type="InterPro" id="IPR043504">
    <property type="entry name" value="Peptidase_S1_PA_chymotrypsin"/>
</dbReference>
<dbReference type="EMBL" id="JRKL02006670">
    <property type="protein sequence ID" value="KAF3948623.1"/>
    <property type="molecule type" value="Genomic_DNA"/>
</dbReference>
<accession>A0A8J4QPP4</accession>
<dbReference type="SUPFAM" id="SSF46689">
    <property type="entry name" value="Homeodomain-like"/>
    <property type="match status" value="1"/>
</dbReference>
<dbReference type="InterPro" id="IPR046449">
    <property type="entry name" value="DEGP_PDZ_sf"/>
</dbReference>
<dbReference type="Pfam" id="PF00249">
    <property type="entry name" value="Myb_DNA-binding"/>
    <property type="match status" value="1"/>
</dbReference>
<evidence type="ECO:0008006" key="12">
    <source>
        <dbReference type="Google" id="ProtNLM"/>
    </source>
</evidence>
<dbReference type="InterPro" id="IPR001940">
    <property type="entry name" value="Peptidase_S1C"/>
</dbReference>
<dbReference type="GO" id="GO:0006508">
    <property type="term" value="P:proteolysis"/>
    <property type="evidence" value="ECO:0007669"/>
    <property type="project" value="UniProtKB-KW"/>
</dbReference>
<proteinExistence type="inferred from homology"/>
<evidence type="ECO:0000256" key="6">
    <source>
        <dbReference type="ARBA" id="ARBA00023242"/>
    </source>
</evidence>
<dbReference type="GO" id="GO:0004252">
    <property type="term" value="F:serine-type endopeptidase activity"/>
    <property type="evidence" value="ECO:0007669"/>
    <property type="project" value="InterPro"/>
</dbReference>
<feature type="domain" description="Myb-like" evidence="8">
    <location>
        <begin position="606"/>
        <end position="655"/>
    </location>
</feature>
<evidence type="ECO:0000259" key="8">
    <source>
        <dbReference type="PROSITE" id="PS50090"/>
    </source>
</evidence>
<dbReference type="SUPFAM" id="SSF50494">
    <property type="entry name" value="Trypsin-like serine proteases"/>
    <property type="match status" value="1"/>
</dbReference>
<dbReference type="InterPro" id="IPR001005">
    <property type="entry name" value="SANT/Myb"/>
</dbReference>
<gene>
    <name evidence="10" type="ORF">CMV_025405</name>
</gene>
<evidence type="ECO:0000256" key="2">
    <source>
        <dbReference type="ARBA" id="ARBA00010541"/>
    </source>
</evidence>
<evidence type="ECO:0000256" key="7">
    <source>
        <dbReference type="SAM" id="MobiDB-lite"/>
    </source>
</evidence>
<evidence type="ECO:0000259" key="9">
    <source>
        <dbReference type="PROSITE" id="PS51294"/>
    </source>
</evidence>
<reference evidence="10" key="1">
    <citation type="submission" date="2020-03" db="EMBL/GenBank/DDBJ databases">
        <title>Castanea mollissima Vanexum genome sequencing.</title>
        <authorList>
            <person name="Staton M."/>
        </authorList>
    </citation>
    <scope>NUCLEOTIDE SEQUENCE</scope>
    <source>
        <tissue evidence="10">Leaf</tissue>
    </source>
</reference>
<dbReference type="PROSITE" id="PS50090">
    <property type="entry name" value="MYB_LIKE"/>
    <property type="match status" value="1"/>
</dbReference>
<feature type="compositionally biased region" description="Polar residues" evidence="7">
    <location>
        <begin position="904"/>
        <end position="914"/>
    </location>
</feature>
<evidence type="ECO:0000313" key="11">
    <source>
        <dbReference type="Proteomes" id="UP000737018"/>
    </source>
</evidence>
<evidence type="ECO:0000256" key="1">
    <source>
        <dbReference type="ARBA" id="ARBA00004123"/>
    </source>
</evidence>
<dbReference type="InterPro" id="IPR041517">
    <property type="entry name" value="DEGP_PDZ"/>
</dbReference>
<dbReference type="Proteomes" id="UP000737018">
    <property type="component" value="Unassembled WGS sequence"/>
</dbReference>